<comment type="caution">
    <text evidence="1">The sequence shown here is derived from an EMBL/GenBank/DDBJ whole genome shotgun (WGS) entry which is preliminary data.</text>
</comment>
<gene>
    <name evidence="1" type="ORF">OIT47_012120</name>
</gene>
<proteinExistence type="predicted"/>
<sequence length="148" mass="16725">MYYLFISNLIMRISVDGEEKYTLKFENAPFATTGGEVNNVEDVLLSALFGLADMSLYEKFINEPVLVNGDPLSDADIVPFIFVFQMNINKFKYEDNKIDMLATGETVGQDNYEFHMRGTVLLTENVDIAEAAKKGTTEKFELKLIGEQ</sequence>
<dbReference type="Proteomes" id="UP001146336">
    <property type="component" value="Unassembled WGS sequence"/>
</dbReference>
<reference evidence="1" key="1">
    <citation type="submission" date="2023-03" db="EMBL/GenBank/DDBJ databases">
        <title>Comparative genomics of Weissella fermenti BK2, and weissella type species.</title>
        <authorList>
            <person name="Lee J.K."/>
            <person name="Baek J.H."/>
            <person name="Kim J.M."/>
            <person name="Choi D.G."/>
            <person name="Jeon C.O."/>
        </authorList>
    </citation>
    <scope>NUCLEOTIDE SEQUENCE</scope>
    <source>
        <strain evidence="1">BK2</strain>
    </source>
</reference>
<accession>A0ABT6D8M7</accession>
<dbReference type="EMBL" id="JAOZFC020000005">
    <property type="protein sequence ID" value="MDF9301008.1"/>
    <property type="molecule type" value="Genomic_DNA"/>
</dbReference>
<evidence type="ECO:0000313" key="1">
    <source>
        <dbReference type="EMBL" id="MDF9301008.1"/>
    </source>
</evidence>
<protein>
    <submittedName>
        <fullName evidence="1">Uncharacterized protein</fullName>
    </submittedName>
</protein>
<evidence type="ECO:0000313" key="2">
    <source>
        <dbReference type="Proteomes" id="UP001146336"/>
    </source>
</evidence>
<keyword evidence="2" id="KW-1185">Reference proteome</keyword>
<dbReference type="RefSeq" id="WP_199404899.1">
    <property type="nucleotide sequence ID" value="NZ_JAOZFC020000005.1"/>
</dbReference>
<organism evidence="1 2">
    <name type="scientific">Weissella fermenti</name>
    <dbReference type="NCBI Taxonomy" id="2987699"/>
    <lineage>
        <taxon>Bacteria</taxon>
        <taxon>Bacillati</taxon>
        <taxon>Bacillota</taxon>
        <taxon>Bacilli</taxon>
        <taxon>Lactobacillales</taxon>
        <taxon>Lactobacillaceae</taxon>
        <taxon>Weissella</taxon>
    </lineage>
</organism>
<name>A0ABT6D8M7_9LACO</name>